<proteinExistence type="predicted"/>
<comment type="caution">
    <text evidence="12">The sequence shown here is derived from an EMBL/GenBank/DDBJ whole genome shotgun (WGS) entry which is preliminary data.</text>
</comment>
<dbReference type="Pfam" id="PF19433">
    <property type="entry name" value="NDNF_C"/>
    <property type="match status" value="2"/>
</dbReference>
<keyword evidence="5" id="KW-0524">Neurogenesis</keyword>
<dbReference type="InterPro" id="IPR003961">
    <property type="entry name" value="FN3_dom"/>
</dbReference>
<dbReference type="InterPro" id="IPR056225">
    <property type="entry name" value="NDNF_N"/>
</dbReference>
<dbReference type="Pfam" id="PF00612">
    <property type="entry name" value="IQ"/>
    <property type="match status" value="3"/>
</dbReference>
<dbReference type="Pfam" id="PF10179">
    <property type="entry name" value="NDNF"/>
    <property type="match status" value="1"/>
</dbReference>
<feature type="coiled-coil region" evidence="9">
    <location>
        <begin position="121"/>
        <end position="163"/>
    </location>
</feature>
<feature type="region of interest" description="Disordered" evidence="10">
    <location>
        <begin position="845"/>
        <end position="873"/>
    </location>
</feature>
<evidence type="ECO:0000313" key="12">
    <source>
        <dbReference type="EMBL" id="KAG7328070.1"/>
    </source>
</evidence>
<comment type="function">
    <text evidence="8">Secretory protein that plays a role in various cellular processes. Acts as a chemorepellent acting on gonadotropin-releasing hormone (GnRH) expressing neurons regulating their migration to the hypothalamus. Also promotes neuron migration, growth and survival as well as neurite outgrowth and is involved in the development of the olfactory system. May also act through the regulation of growth factors activity and downstream signaling. Also regulates extracellular matrix assembly and cell adhesiveness. Promotes endothelial cell survival, vessel formation and plays an important role in the process of revascularization through NOS3-dependent mechanisms.</text>
</comment>
<dbReference type="SMART" id="SM00015">
    <property type="entry name" value="IQ"/>
    <property type="match status" value="3"/>
</dbReference>
<evidence type="ECO:0000256" key="8">
    <source>
        <dbReference type="ARBA" id="ARBA00046135"/>
    </source>
</evidence>
<dbReference type="InterPro" id="IPR000048">
    <property type="entry name" value="IQ_motif_EF-hand-BS"/>
</dbReference>
<keyword evidence="6" id="KW-0325">Glycoprotein</keyword>
<organism evidence="12 13">
    <name type="scientific">Hemibagrus wyckioides</name>
    <dbReference type="NCBI Taxonomy" id="337641"/>
    <lineage>
        <taxon>Eukaryota</taxon>
        <taxon>Metazoa</taxon>
        <taxon>Chordata</taxon>
        <taxon>Craniata</taxon>
        <taxon>Vertebrata</taxon>
        <taxon>Euteleostomi</taxon>
        <taxon>Actinopterygii</taxon>
        <taxon>Neopterygii</taxon>
        <taxon>Teleostei</taxon>
        <taxon>Ostariophysi</taxon>
        <taxon>Siluriformes</taxon>
        <taxon>Bagridae</taxon>
        <taxon>Hemibagrus</taxon>
    </lineage>
</organism>
<feature type="compositionally biased region" description="Basic and acidic residues" evidence="10">
    <location>
        <begin position="862"/>
        <end position="873"/>
    </location>
</feature>
<dbReference type="OrthoDB" id="9872501at2759"/>
<dbReference type="Proteomes" id="UP000824219">
    <property type="component" value="Linkage Group LG09"/>
</dbReference>
<feature type="region of interest" description="Disordered" evidence="10">
    <location>
        <begin position="618"/>
        <end position="646"/>
    </location>
</feature>
<gene>
    <name evidence="12" type="ORF">KOW79_008014</name>
</gene>
<feature type="domain" description="Fibronectin type-III" evidence="11">
    <location>
        <begin position="502"/>
        <end position="612"/>
    </location>
</feature>
<dbReference type="InterPro" id="IPR027417">
    <property type="entry name" value="P-loop_NTPase"/>
</dbReference>
<dbReference type="Gene3D" id="1.20.5.190">
    <property type="match status" value="1"/>
</dbReference>
<dbReference type="SMART" id="SM00060">
    <property type="entry name" value="FN3"/>
    <property type="match status" value="2"/>
</dbReference>
<protein>
    <recommendedName>
        <fullName evidence="7">Protein NDNF</fullName>
    </recommendedName>
</protein>
<evidence type="ECO:0000256" key="5">
    <source>
        <dbReference type="ARBA" id="ARBA00022902"/>
    </source>
</evidence>
<feature type="domain" description="Fibronectin type-III" evidence="11">
    <location>
        <begin position="764"/>
        <end position="922"/>
    </location>
</feature>
<dbReference type="Gene3D" id="2.60.40.10">
    <property type="entry name" value="Immunoglobulins"/>
    <property type="match status" value="1"/>
</dbReference>
<dbReference type="InterPro" id="IPR013783">
    <property type="entry name" value="Ig-like_fold"/>
</dbReference>
<evidence type="ECO:0000256" key="7">
    <source>
        <dbReference type="ARBA" id="ARBA00024096"/>
    </source>
</evidence>
<evidence type="ECO:0000256" key="9">
    <source>
        <dbReference type="SAM" id="Coils"/>
    </source>
</evidence>
<dbReference type="SUPFAM" id="SSF49265">
    <property type="entry name" value="Fibronectin type III"/>
    <property type="match status" value="1"/>
</dbReference>
<feature type="compositionally biased region" description="Basic residues" evidence="10">
    <location>
        <begin position="851"/>
        <end position="861"/>
    </location>
</feature>
<keyword evidence="9" id="KW-0175">Coiled coil</keyword>
<evidence type="ECO:0000256" key="2">
    <source>
        <dbReference type="ARBA" id="ARBA00022525"/>
    </source>
</evidence>
<evidence type="ECO:0000256" key="6">
    <source>
        <dbReference type="ARBA" id="ARBA00023180"/>
    </source>
</evidence>
<evidence type="ECO:0000259" key="11">
    <source>
        <dbReference type="SMART" id="SM00060"/>
    </source>
</evidence>
<dbReference type="PROSITE" id="PS50096">
    <property type="entry name" value="IQ"/>
    <property type="match status" value="3"/>
</dbReference>
<feature type="compositionally biased region" description="Polar residues" evidence="10">
    <location>
        <begin position="208"/>
        <end position="218"/>
    </location>
</feature>
<dbReference type="SUPFAM" id="SSF52540">
    <property type="entry name" value="P-loop containing nucleoside triphosphate hydrolases"/>
    <property type="match status" value="1"/>
</dbReference>
<feature type="region of interest" description="Disordered" evidence="10">
    <location>
        <begin position="206"/>
        <end position="250"/>
    </location>
</feature>
<dbReference type="PANTHER" id="PTHR14619:SF9">
    <property type="entry name" value="PROTEIN NDNF"/>
    <property type="match status" value="1"/>
</dbReference>
<dbReference type="CDD" id="cd23767">
    <property type="entry name" value="IQCD"/>
    <property type="match status" value="1"/>
</dbReference>
<dbReference type="InterPro" id="IPR036116">
    <property type="entry name" value="FN3_sf"/>
</dbReference>
<name>A0A9D3SLP9_9TELE</name>
<dbReference type="GO" id="GO:0005576">
    <property type="term" value="C:extracellular region"/>
    <property type="evidence" value="ECO:0007669"/>
    <property type="project" value="UniProtKB-SubCell"/>
</dbReference>
<dbReference type="InterPro" id="IPR055271">
    <property type="entry name" value="NDNF_Fn(III)_1"/>
</dbReference>
<accession>A0A9D3SLP9</accession>
<feature type="compositionally biased region" description="Basic and acidic residues" evidence="10">
    <location>
        <begin position="622"/>
        <end position="646"/>
    </location>
</feature>
<sequence>MARLVKLYEQIEHVKEQYFIRNRNAEENRQREYTAAVTIQSWVRGCQARAYLSYLHRNATVIQKTWRAFSARQYFRQRLKTAYFHMKMNFYNKMAVKIQQRWRGYYVRKYVNNYYARKRYLEDLAKRNEQVRRELGELAEHQKKEIERIAMEKEEQKKYMQAQRLHFLLSTKQRPGVFNSPFRPEPDEMELRLRTVKPLRTISAPKETATNQQPSGFLSSIERLPPIHKTPQGPFRPAAEVQRQRQRPLEPSLRVATSITALEEAREELRQREWRTRLIDQPFLPFSKAHQNKEYEPLLHTHSPYQQKAYGTKHFREENRAELQGKKYCLRGLADVIIMSVLWSVYLAVTLVSHTLCTLSPENEVPLHTSTWLSDDKNTPVHLSKGHTQRLHFTLRKKTTALMLTVSPCLGSVEWHLTAQTLKDKPAKDHYWSFKKSEPEVWWRKSANEKTLHTYSGSAVDTYEGPALHPVSIYTLQIKSTQGDTQAHIYLHEGPAPWGLFPELPFDPRVHLLGVGMSSVTLTWNPSPSVLKEQHTHTHTRLYKYCVTVNRKHNYRSLCAAQEENRRTKDEWKKRAVCVCEEMESVCTISDLLPNTLYYFDVFVTDRMNGTSAAYTGTAAHTHVESRTHTEPHTHRDPHAQKEPHIHSVSQLREGQVQWVTLSSRAAERRGFRFRPRGGQKKGLLTLLSCNDAHTHTLSVSVSAQGNELTSQEVGDGLVQMWLQGFSSYLIQLRLSASHTHAAEKETLCVKMQASSAFHRREAPALPHTLHIKSFNTLRTCSSVTLAWMGTEERGLYCLYRRRADIQSETGGDSVKRARHRCETGGDRGLWGGPRSETGQDVMMRSDQKRKTGRIRTKHHERMSDTDRCLAPESRPPDQRVLCKYFQELDARRAVTTATVSGLEPETLYTFDIYLMRRWALPVKYHSKTVRTRRDC</sequence>
<evidence type="ECO:0000256" key="4">
    <source>
        <dbReference type="ARBA" id="ARBA00022737"/>
    </source>
</evidence>
<dbReference type="InterPro" id="IPR045805">
    <property type="entry name" value="NDNF_C"/>
</dbReference>
<dbReference type="InterPro" id="IPR019326">
    <property type="entry name" value="NDNF"/>
</dbReference>
<dbReference type="EMBL" id="JAHKSW010000009">
    <property type="protein sequence ID" value="KAG7328070.1"/>
    <property type="molecule type" value="Genomic_DNA"/>
</dbReference>
<reference evidence="12 13" key="1">
    <citation type="submission" date="2021-06" db="EMBL/GenBank/DDBJ databases">
        <title>Chromosome-level genome assembly of the red-tail catfish (Hemibagrus wyckioides).</title>
        <authorList>
            <person name="Shao F."/>
        </authorList>
    </citation>
    <scope>NUCLEOTIDE SEQUENCE [LARGE SCALE GENOMIC DNA]</scope>
    <source>
        <strain evidence="12">EC202008001</strain>
        <tissue evidence="12">Blood</tissue>
    </source>
</reference>
<evidence type="ECO:0000256" key="3">
    <source>
        <dbReference type="ARBA" id="ARBA00022729"/>
    </source>
</evidence>
<keyword evidence="4" id="KW-0677">Repeat</keyword>
<evidence type="ECO:0000313" key="13">
    <source>
        <dbReference type="Proteomes" id="UP000824219"/>
    </source>
</evidence>
<comment type="subcellular location">
    <subcellularLocation>
        <location evidence="1">Secreted</location>
    </subcellularLocation>
</comment>
<dbReference type="PANTHER" id="PTHR14619">
    <property type="entry name" value="NEURON-DERIVED NEUROTROPHIC FACTOR"/>
    <property type="match status" value="1"/>
</dbReference>
<dbReference type="Pfam" id="PF24354">
    <property type="entry name" value="NDNF_N"/>
    <property type="match status" value="1"/>
</dbReference>
<dbReference type="GO" id="GO:0008201">
    <property type="term" value="F:heparin binding"/>
    <property type="evidence" value="ECO:0007669"/>
    <property type="project" value="TreeGrafter"/>
</dbReference>
<evidence type="ECO:0000256" key="1">
    <source>
        <dbReference type="ARBA" id="ARBA00004613"/>
    </source>
</evidence>
<dbReference type="AlphaFoldDB" id="A0A9D3SLP9"/>
<keyword evidence="3" id="KW-0732">Signal</keyword>
<keyword evidence="13" id="KW-1185">Reference proteome</keyword>
<dbReference type="GO" id="GO:0007399">
    <property type="term" value="P:nervous system development"/>
    <property type="evidence" value="ECO:0007669"/>
    <property type="project" value="UniProtKB-KW"/>
</dbReference>
<keyword evidence="2" id="KW-0964">Secreted</keyword>
<evidence type="ECO:0000256" key="10">
    <source>
        <dbReference type="SAM" id="MobiDB-lite"/>
    </source>
</evidence>